<evidence type="ECO:0000313" key="1">
    <source>
        <dbReference type="EMBL" id="ABK23040.1"/>
    </source>
</evidence>
<organism evidence="1">
    <name type="scientific">Picea sitchensis</name>
    <name type="common">Sitka spruce</name>
    <name type="synonym">Pinus sitchensis</name>
    <dbReference type="NCBI Taxonomy" id="3332"/>
    <lineage>
        <taxon>Eukaryota</taxon>
        <taxon>Viridiplantae</taxon>
        <taxon>Streptophyta</taxon>
        <taxon>Embryophyta</taxon>
        <taxon>Tracheophyta</taxon>
        <taxon>Spermatophyta</taxon>
        <taxon>Pinopsida</taxon>
        <taxon>Pinidae</taxon>
        <taxon>Conifers I</taxon>
        <taxon>Pinales</taxon>
        <taxon>Pinaceae</taxon>
        <taxon>Picea</taxon>
    </lineage>
</organism>
<protein>
    <submittedName>
        <fullName evidence="1">Uncharacterized protein</fullName>
    </submittedName>
</protein>
<dbReference type="AlphaFoldDB" id="A9NQX9"/>
<reference evidence="1" key="1">
    <citation type="journal article" date="2008" name="BMC Genomics">
        <title>A conifer genomics resource of 200,000 spruce (Picea spp.) ESTs and 6,464 high-quality, sequence-finished full-length cDNAs for Sitka spruce (Picea sitchensis).</title>
        <authorList>
            <person name="Ralph S.G."/>
            <person name="Chun H.J."/>
            <person name="Kolosova N."/>
            <person name="Cooper D."/>
            <person name="Oddy C."/>
            <person name="Ritland C.E."/>
            <person name="Kirkpatrick R."/>
            <person name="Moore R."/>
            <person name="Barber S."/>
            <person name="Holt R.A."/>
            <person name="Jones S.J."/>
            <person name="Marra M.A."/>
            <person name="Douglas C.J."/>
            <person name="Ritland K."/>
            <person name="Bohlmann J."/>
        </authorList>
    </citation>
    <scope>NUCLEOTIDE SEQUENCE</scope>
    <source>
        <tissue evidence="1">Bark</tissue>
    </source>
</reference>
<name>A9NQX9_PICSI</name>
<proteinExistence type="evidence at transcript level"/>
<accession>A9NQX9</accession>
<dbReference type="EMBL" id="EF083705">
    <property type="protein sequence ID" value="ABK23040.1"/>
    <property type="molecule type" value="mRNA"/>
</dbReference>
<sequence length="57" mass="6894">MCIKFKGQLARKGKEEEEQKEMALREETMHIYSWFSSCYLRIHSTTQRLIMVMQKIP</sequence>